<evidence type="ECO:0000256" key="3">
    <source>
        <dbReference type="ARBA" id="ARBA00023038"/>
    </source>
</evidence>
<sequence length="828" mass="91922">MAQQRRSKDRTRKVTPPGPVYMSNEQFAEYLAHLRNNRVARPSGARPQPIAARGSSDMEPPSAGQKEPMVASPTEPDPRSVSSLSHRRAQSAVSTCSSANSGTGRQLVRQPEPPIVPLKPSDVVPTATYFERGQRWMEKEEAVSLREAMEDMSLGKTDDEEMRIHVAAQNEASELVWQHQHPEAAAQPGAPYRYREHLRKNSYQHARTRSIGRYGGIEGPTGLARDIPRSFSGSSSSSEEMHSKRSRVSSGSSGYSWVGRNEIQDSQGRESIDSTRDITVTSSMQKTYGDISNSSRPQGVARRASGKRNISGELVGSFTGEQIWEEPDQELAEGSERRKSQDMPAPLRIKPRNPLNRVQFAQDTAQINSAPLEKVKKFSTTEIHRNPPTQSRNPAYMANPTPIVQTTDVQRPDTPTKNGLEIRSDEIRQATSMRLKDRSPKLPTPTAVSDRPGRPIVSFDTNWKPKQADVKPEVRAQSRDGPSNSQRRNLPARSDSKDVPAPLPTIHLPDTPSVQVNSVPAISIPTINLPDSSPSIPTINFPDVPTIAVSAPAVPTINIEPSNGNPDSKRPLPDPKTTTRRPPPRPYATAPNPSSHWSLAGRRATATCHQCQLPIEGRVVGLRGATEKFHPGCFICFTCGTGLEALEVFEEPSEMRNQRLDRIKRRAQGEPIPEIEGQMEADDGDSRQRYFCHLDWHELYAPKCKHCKTPILGEHTIALGEHWHFGHFFCAECGDPFEEGMSHIEKDGYAWCINCQTKRTERRAPKCMKCRLPVIGMVVQALGGEWHDKCFRCVKCKGDFPDGSFFPKQVGGETTVTCTTCMEMELKA</sequence>
<accession>A0A0C3H113</accession>
<dbReference type="InParanoid" id="A0A0C3H113"/>
<feature type="domain" description="LIM zinc-binding" evidence="6">
    <location>
        <begin position="702"/>
        <end position="762"/>
    </location>
</feature>
<evidence type="ECO:0000256" key="2">
    <source>
        <dbReference type="ARBA" id="ARBA00022833"/>
    </source>
</evidence>
<dbReference type="SMART" id="SM00132">
    <property type="entry name" value="LIM"/>
    <property type="match status" value="3"/>
</dbReference>
<dbReference type="AlphaFoldDB" id="A0A0C3H113"/>
<dbReference type="PANTHER" id="PTHR24214">
    <property type="entry name" value="PDZ AND LIM DOMAIN PROTEIN ZASP"/>
    <property type="match status" value="1"/>
</dbReference>
<feature type="compositionally biased region" description="Polar residues" evidence="5">
    <location>
        <begin position="277"/>
        <end position="297"/>
    </location>
</feature>
<evidence type="ECO:0000256" key="1">
    <source>
        <dbReference type="ARBA" id="ARBA00022723"/>
    </source>
</evidence>
<feature type="compositionally biased region" description="Basic and acidic residues" evidence="5">
    <location>
        <begin position="466"/>
        <end position="478"/>
    </location>
</feature>
<feature type="region of interest" description="Disordered" evidence="5">
    <location>
        <begin position="38"/>
        <end position="120"/>
    </location>
</feature>
<proteinExistence type="predicted"/>
<dbReference type="PROSITE" id="PS00478">
    <property type="entry name" value="LIM_DOMAIN_1"/>
    <property type="match status" value="1"/>
</dbReference>
<feature type="region of interest" description="Disordered" evidence="5">
    <location>
        <begin position="556"/>
        <end position="596"/>
    </location>
</feature>
<feature type="region of interest" description="Disordered" evidence="5">
    <location>
        <begin position="405"/>
        <end position="512"/>
    </location>
</feature>
<reference evidence="7 8" key="1">
    <citation type="submission" date="2014-04" db="EMBL/GenBank/DDBJ databases">
        <authorList>
            <consortium name="DOE Joint Genome Institute"/>
            <person name="Kuo A."/>
            <person name="Martino E."/>
            <person name="Perotto S."/>
            <person name="Kohler A."/>
            <person name="Nagy L.G."/>
            <person name="Floudas D."/>
            <person name="Copeland A."/>
            <person name="Barry K.W."/>
            <person name="Cichocki N."/>
            <person name="Veneault-Fourrey C."/>
            <person name="LaButti K."/>
            <person name="Lindquist E.A."/>
            <person name="Lipzen A."/>
            <person name="Lundell T."/>
            <person name="Morin E."/>
            <person name="Murat C."/>
            <person name="Sun H."/>
            <person name="Tunlid A."/>
            <person name="Henrissat B."/>
            <person name="Grigoriev I.V."/>
            <person name="Hibbett D.S."/>
            <person name="Martin F."/>
            <person name="Nordberg H.P."/>
            <person name="Cantor M.N."/>
            <person name="Hua S.X."/>
        </authorList>
    </citation>
    <scope>NUCLEOTIDE SEQUENCE [LARGE SCALE GENOMIC DNA]</scope>
    <source>
        <strain evidence="7 8">Zn</strain>
    </source>
</reference>
<keyword evidence="2 4" id="KW-0862">Zinc</keyword>
<dbReference type="PANTHER" id="PTHR24214:SF38">
    <property type="entry name" value="PDZ AND LIM DOMAIN PROTEIN ZASP-RELATED"/>
    <property type="match status" value="1"/>
</dbReference>
<protein>
    <recommendedName>
        <fullName evidence="6">LIM zinc-binding domain-containing protein</fullName>
    </recommendedName>
</protein>
<dbReference type="OrthoDB" id="15567at2759"/>
<dbReference type="GO" id="GO:0030695">
    <property type="term" value="F:GTPase regulator activity"/>
    <property type="evidence" value="ECO:0007669"/>
    <property type="project" value="UniProtKB-ARBA"/>
</dbReference>
<dbReference type="EMBL" id="KN832875">
    <property type="protein sequence ID" value="KIN01886.1"/>
    <property type="molecule type" value="Genomic_DNA"/>
</dbReference>
<dbReference type="GO" id="GO:0051371">
    <property type="term" value="F:muscle alpha-actinin binding"/>
    <property type="evidence" value="ECO:0007669"/>
    <property type="project" value="TreeGrafter"/>
</dbReference>
<dbReference type="Gene3D" id="2.10.110.10">
    <property type="entry name" value="Cysteine Rich Protein"/>
    <property type="match status" value="3"/>
</dbReference>
<dbReference type="STRING" id="913774.A0A0C3H113"/>
<dbReference type="GO" id="GO:0001725">
    <property type="term" value="C:stress fiber"/>
    <property type="evidence" value="ECO:0007669"/>
    <property type="project" value="TreeGrafter"/>
</dbReference>
<evidence type="ECO:0000256" key="4">
    <source>
        <dbReference type="PROSITE-ProRule" id="PRU00125"/>
    </source>
</evidence>
<feature type="domain" description="LIM zinc-binding" evidence="6">
    <location>
        <begin position="606"/>
        <end position="668"/>
    </location>
</feature>
<dbReference type="GO" id="GO:0030036">
    <property type="term" value="P:actin cytoskeleton organization"/>
    <property type="evidence" value="ECO:0007669"/>
    <property type="project" value="TreeGrafter"/>
</dbReference>
<feature type="compositionally biased region" description="Polar residues" evidence="5">
    <location>
        <begin position="91"/>
        <end position="104"/>
    </location>
</feature>
<dbReference type="GO" id="GO:0031941">
    <property type="term" value="C:filamentous actin"/>
    <property type="evidence" value="ECO:0007669"/>
    <property type="project" value="TreeGrafter"/>
</dbReference>
<gene>
    <name evidence="7" type="ORF">OIDMADRAFT_41101</name>
</gene>
<dbReference type="PROSITE" id="PS50023">
    <property type="entry name" value="LIM_DOMAIN_2"/>
    <property type="match status" value="3"/>
</dbReference>
<feature type="compositionally biased region" description="Basic and acidic residues" evidence="5">
    <location>
        <begin position="267"/>
        <end position="276"/>
    </location>
</feature>
<evidence type="ECO:0000313" key="7">
    <source>
        <dbReference type="EMBL" id="KIN01886.1"/>
    </source>
</evidence>
<dbReference type="GO" id="GO:0003779">
    <property type="term" value="F:actin binding"/>
    <property type="evidence" value="ECO:0007669"/>
    <property type="project" value="TreeGrafter"/>
</dbReference>
<keyword evidence="3 4" id="KW-0440">LIM domain</keyword>
<evidence type="ECO:0000259" key="6">
    <source>
        <dbReference type="PROSITE" id="PS50023"/>
    </source>
</evidence>
<dbReference type="InterPro" id="IPR001781">
    <property type="entry name" value="Znf_LIM"/>
</dbReference>
<feature type="compositionally biased region" description="Basic and acidic residues" evidence="5">
    <location>
        <begin position="420"/>
        <end position="440"/>
    </location>
</feature>
<dbReference type="SUPFAM" id="SSF57716">
    <property type="entry name" value="Glucocorticoid receptor-like (DNA-binding domain)"/>
    <property type="match status" value="2"/>
</dbReference>
<feature type="compositionally biased region" description="Acidic residues" evidence="5">
    <location>
        <begin position="323"/>
        <end position="333"/>
    </location>
</feature>
<evidence type="ECO:0000313" key="8">
    <source>
        <dbReference type="Proteomes" id="UP000054321"/>
    </source>
</evidence>
<dbReference type="GO" id="GO:0046872">
    <property type="term" value="F:metal ion binding"/>
    <property type="evidence" value="ECO:0007669"/>
    <property type="project" value="UniProtKB-KW"/>
</dbReference>
<evidence type="ECO:0000256" key="5">
    <source>
        <dbReference type="SAM" id="MobiDB-lite"/>
    </source>
</evidence>
<feature type="compositionally biased region" description="Basic residues" evidence="5">
    <location>
        <begin position="1"/>
        <end position="13"/>
    </location>
</feature>
<dbReference type="Pfam" id="PF00412">
    <property type="entry name" value="LIM"/>
    <property type="match status" value="3"/>
</dbReference>
<dbReference type="HOGENOM" id="CLU_009967_0_0_1"/>
<feature type="region of interest" description="Disordered" evidence="5">
    <location>
        <begin position="1"/>
        <end position="23"/>
    </location>
</feature>
<feature type="compositionally biased region" description="Low complexity" evidence="5">
    <location>
        <begin position="229"/>
        <end position="238"/>
    </location>
</feature>
<keyword evidence="8" id="KW-1185">Reference proteome</keyword>
<keyword evidence="1 4" id="KW-0479">Metal-binding</keyword>
<dbReference type="InterPro" id="IPR050604">
    <property type="entry name" value="PDZ-LIM_domain"/>
</dbReference>
<feature type="domain" description="LIM zinc-binding" evidence="6">
    <location>
        <begin position="765"/>
        <end position="828"/>
    </location>
</feature>
<dbReference type="FunFam" id="2.10.110.10:FF:000077">
    <property type="entry name" value="LIM domain protein"/>
    <property type="match status" value="1"/>
</dbReference>
<feature type="region of interest" description="Disordered" evidence="5">
    <location>
        <begin position="212"/>
        <end position="350"/>
    </location>
</feature>
<name>A0A0C3H113_OIDMZ</name>
<dbReference type="CDD" id="cd08368">
    <property type="entry name" value="LIM"/>
    <property type="match status" value="1"/>
</dbReference>
<feature type="compositionally biased region" description="Low complexity" evidence="5">
    <location>
        <begin position="248"/>
        <end position="260"/>
    </location>
</feature>
<reference evidence="8" key="2">
    <citation type="submission" date="2015-01" db="EMBL/GenBank/DDBJ databases">
        <title>Evolutionary Origins and Diversification of the Mycorrhizal Mutualists.</title>
        <authorList>
            <consortium name="DOE Joint Genome Institute"/>
            <consortium name="Mycorrhizal Genomics Consortium"/>
            <person name="Kohler A."/>
            <person name="Kuo A."/>
            <person name="Nagy L.G."/>
            <person name="Floudas D."/>
            <person name="Copeland A."/>
            <person name="Barry K.W."/>
            <person name="Cichocki N."/>
            <person name="Veneault-Fourrey C."/>
            <person name="LaButti K."/>
            <person name="Lindquist E.A."/>
            <person name="Lipzen A."/>
            <person name="Lundell T."/>
            <person name="Morin E."/>
            <person name="Murat C."/>
            <person name="Riley R."/>
            <person name="Ohm R."/>
            <person name="Sun H."/>
            <person name="Tunlid A."/>
            <person name="Henrissat B."/>
            <person name="Grigoriev I.V."/>
            <person name="Hibbett D.S."/>
            <person name="Martin F."/>
        </authorList>
    </citation>
    <scope>NUCLEOTIDE SEQUENCE [LARGE SCALE GENOMIC DNA]</scope>
    <source>
        <strain evidence="8">Zn</strain>
    </source>
</reference>
<feature type="compositionally biased region" description="Polar residues" evidence="5">
    <location>
        <begin position="405"/>
        <end position="417"/>
    </location>
</feature>
<organism evidence="7 8">
    <name type="scientific">Oidiodendron maius (strain Zn)</name>
    <dbReference type="NCBI Taxonomy" id="913774"/>
    <lineage>
        <taxon>Eukaryota</taxon>
        <taxon>Fungi</taxon>
        <taxon>Dikarya</taxon>
        <taxon>Ascomycota</taxon>
        <taxon>Pezizomycotina</taxon>
        <taxon>Leotiomycetes</taxon>
        <taxon>Leotiomycetes incertae sedis</taxon>
        <taxon>Myxotrichaceae</taxon>
        <taxon>Oidiodendron</taxon>
    </lineage>
</organism>
<dbReference type="Proteomes" id="UP000054321">
    <property type="component" value="Unassembled WGS sequence"/>
</dbReference>